<sequence length="313" mass="35906">MPLNLAISVQCAWWLVVHRRGTRRGREQVHSLLLRACTRVCVCDEYLERESFETSYFSTVAAAQEALDKHTAASAARDNQSVTALTLEAIMAKLTTMETKLTALPQIQTDLRDLKETCEFYGAKIEGLTNNMSMMETRLSNLEPMKEDLAATKDHLDREMTQARYNNLEIKGVPLTKSENLFEIVEKIENFVGYNFPRSHINYISRVPVHGSNEKNIIVSFVNRYVKEEFLATARAKKTILTTDLGYHGESKRVFLNDHLTPKLKMLLTKTKQLAKEKNYLYVWVKFSKIHIRKSDTSRAQVINSLNDLNKLT</sequence>
<evidence type="ECO:0000259" key="1">
    <source>
        <dbReference type="Pfam" id="PF25298"/>
    </source>
</evidence>
<dbReference type="Pfam" id="PF25298">
    <property type="entry name" value="Baculo_FP_2nd"/>
    <property type="match status" value="1"/>
</dbReference>
<comment type="caution">
    <text evidence="2">The sequence shown here is derived from an EMBL/GenBank/DDBJ whole genome shotgun (WGS) entry which is preliminary data.</text>
</comment>
<dbReference type="Proteomes" id="UP000653454">
    <property type="component" value="Unassembled WGS sequence"/>
</dbReference>
<reference evidence="2" key="1">
    <citation type="submission" date="2020-11" db="EMBL/GenBank/DDBJ databases">
        <authorList>
            <person name="Whiteford S."/>
        </authorList>
    </citation>
    <scope>NUCLEOTIDE SEQUENCE</scope>
</reference>
<proteinExistence type="predicted"/>
<dbReference type="InterPro" id="IPR057251">
    <property type="entry name" value="FP_C"/>
</dbReference>
<organism evidence="2 3">
    <name type="scientific">Plutella xylostella</name>
    <name type="common">Diamondback moth</name>
    <name type="synonym">Plutella maculipennis</name>
    <dbReference type="NCBI Taxonomy" id="51655"/>
    <lineage>
        <taxon>Eukaryota</taxon>
        <taxon>Metazoa</taxon>
        <taxon>Ecdysozoa</taxon>
        <taxon>Arthropoda</taxon>
        <taxon>Hexapoda</taxon>
        <taxon>Insecta</taxon>
        <taxon>Pterygota</taxon>
        <taxon>Neoptera</taxon>
        <taxon>Endopterygota</taxon>
        <taxon>Lepidoptera</taxon>
        <taxon>Glossata</taxon>
        <taxon>Ditrysia</taxon>
        <taxon>Yponomeutoidea</taxon>
        <taxon>Plutellidae</taxon>
        <taxon>Plutella</taxon>
    </lineage>
</organism>
<keyword evidence="3" id="KW-1185">Reference proteome</keyword>
<accession>A0A8S4FIT6</accession>
<gene>
    <name evidence="2" type="ORF">PLXY2_LOCUS9033</name>
</gene>
<protein>
    <submittedName>
        <fullName evidence="2">(diamondback moth) hypothetical protein</fullName>
    </submittedName>
</protein>
<name>A0A8S4FIT6_PLUXY</name>
<dbReference type="AlphaFoldDB" id="A0A8S4FIT6"/>
<feature type="domain" description="FP protein C-terminal" evidence="1">
    <location>
        <begin position="261"/>
        <end position="313"/>
    </location>
</feature>
<dbReference type="EMBL" id="CAJHNJ030000035">
    <property type="protein sequence ID" value="CAG9127912.1"/>
    <property type="molecule type" value="Genomic_DNA"/>
</dbReference>
<evidence type="ECO:0000313" key="3">
    <source>
        <dbReference type="Proteomes" id="UP000653454"/>
    </source>
</evidence>
<evidence type="ECO:0000313" key="2">
    <source>
        <dbReference type="EMBL" id="CAG9127912.1"/>
    </source>
</evidence>